<dbReference type="InterPro" id="IPR006665">
    <property type="entry name" value="OmpA-like"/>
</dbReference>
<name>A0A344URF1_9ACTN</name>
<keyword evidence="9" id="KW-1185">Reference proteome</keyword>
<evidence type="ECO:0000256" key="5">
    <source>
        <dbReference type="SAM" id="MobiDB-lite"/>
    </source>
</evidence>
<dbReference type="AlphaFoldDB" id="A0A344URF1"/>
<dbReference type="EMBL" id="CP025198">
    <property type="protein sequence ID" value="AXE37849.1"/>
    <property type="molecule type" value="Genomic_DNA"/>
</dbReference>
<feature type="signal peptide" evidence="6">
    <location>
        <begin position="1"/>
        <end position="33"/>
    </location>
</feature>
<comment type="subcellular location">
    <subcellularLocation>
        <location evidence="1">Cell outer membrane</location>
    </subcellularLocation>
</comment>
<dbReference type="InterPro" id="IPR036737">
    <property type="entry name" value="OmpA-like_sf"/>
</dbReference>
<dbReference type="PRINTS" id="PR01021">
    <property type="entry name" value="OMPADOMAIN"/>
</dbReference>
<dbReference type="PANTHER" id="PTHR30329">
    <property type="entry name" value="STATOR ELEMENT OF FLAGELLAR MOTOR COMPLEX"/>
    <property type="match status" value="1"/>
</dbReference>
<dbReference type="InterPro" id="IPR006664">
    <property type="entry name" value="OMP_bac"/>
</dbReference>
<keyword evidence="6" id="KW-0732">Signal</keyword>
<dbReference type="Pfam" id="PF00691">
    <property type="entry name" value="OmpA"/>
    <property type="match status" value="1"/>
</dbReference>
<dbReference type="PROSITE" id="PS51123">
    <property type="entry name" value="OMPA_2"/>
    <property type="match status" value="1"/>
</dbReference>
<evidence type="ECO:0000256" key="4">
    <source>
        <dbReference type="PROSITE-ProRule" id="PRU00473"/>
    </source>
</evidence>
<evidence type="ECO:0000313" key="8">
    <source>
        <dbReference type="EMBL" id="AXE37849.1"/>
    </source>
</evidence>
<dbReference type="Proteomes" id="UP000251995">
    <property type="component" value="Chromosome"/>
</dbReference>
<reference evidence="8 9" key="1">
    <citation type="submission" date="2017-12" db="EMBL/GenBank/DDBJ databases">
        <title>The whole genome sequence of the Acidipropionibacterium virtanenii sp. nov. type strain JS278.</title>
        <authorList>
            <person name="Laine P."/>
            <person name="Deptula P."/>
            <person name="Varmanen P."/>
            <person name="Auvinen P."/>
        </authorList>
    </citation>
    <scope>NUCLEOTIDE SEQUENCE [LARGE SCALE GENOMIC DNA]</scope>
    <source>
        <strain evidence="8 9">JS278</strain>
    </source>
</reference>
<feature type="region of interest" description="Disordered" evidence="5">
    <location>
        <begin position="328"/>
        <end position="364"/>
    </location>
</feature>
<feature type="compositionally biased region" description="Polar residues" evidence="5">
    <location>
        <begin position="344"/>
        <end position="357"/>
    </location>
</feature>
<feature type="domain" description="OmpA-like" evidence="7">
    <location>
        <begin position="247"/>
        <end position="364"/>
    </location>
</feature>
<evidence type="ECO:0000256" key="3">
    <source>
        <dbReference type="ARBA" id="ARBA00023237"/>
    </source>
</evidence>
<dbReference type="CDD" id="cd07185">
    <property type="entry name" value="OmpA_C-like"/>
    <property type="match status" value="1"/>
</dbReference>
<feature type="chain" id="PRO_5016806554" evidence="6">
    <location>
        <begin position="34"/>
        <end position="364"/>
    </location>
</feature>
<keyword evidence="2 4" id="KW-0472">Membrane</keyword>
<dbReference type="Gene3D" id="3.30.1330.60">
    <property type="entry name" value="OmpA-like domain"/>
    <property type="match status" value="1"/>
</dbReference>
<dbReference type="InterPro" id="IPR050330">
    <property type="entry name" value="Bact_OuterMem_StrucFunc"/>
</dbReference>
<dbReference type="PANTHER" id="PTHR30329:SF21">
    <property type="entry name" value="LIPOPROTEIN YIAD-RELATED"/>
    <property type="match status" value="1"/>
</dbReference>
<gene>
    <name evidence="8" type="primary">oprF</name>
    <name evidence="8" type="ORF">JS278_00658</name>
</gene>
<evidence type="ECO:0000313" key="9">
    <source>
        <dbReference type="Proteomes" id="UP000251995"/>
    </source>
</evidence>
<dbReference type="KEGG" id="acij:JS278_00658"/>
<sequence>MTVHFHSRRIKAAFTLAIGLGLAASAVPATARADDGAIPVQGQLRLSPQKQGVKGKAVLSLHSVNAVDGATTVFYSLALTKDSPAQYGSHANGHDYASRLGNGHYTEPNLVAGANDGAVIDPKGSKIYLPLISGKYCVACSAQAYKSMFNLTPGLATIGWFTVPKLPSGVTTVDVSVANHLFTGVKITSGAPTPTAAVPQFDPLYLGQGWPAIDAASVAKVNQSLFIKDVVATSEAQGDSGRERKTAGESRLDLDSEVLFAKDSDVVKPAGKTQILAAAKKITAMRPSGPVLVTGYTDNLGSAAHGLDLSKRRAAAVTKILQPQLPAGTKVVSQGKGEADPVATNDTESGRQLNRRVTITVKES</sequence>
<accession>A0A344URF1</accession>
<dbReference type="GO" id="GO:0009279">
    <property type="term" value="C:cell outer membrane"/>
    <property type="evidence" value="ECO:0007669"/>
    <property type="project" value="UniProtKB-SubCell"/>
</dbReference>
<proteinExistence type="predicted"/>
<evidence type="ECO:0000256" key="6">
    <source>
        <dbReference type="SAM" id="SignalP"/>
    </source>
</evidence>
<protein>
    <submittedName>
        <fullName evidence="8">Outer membrane porin F</fullName>
    </submittedName>
</protein>
<dbReference type="SUPFAM" id="SSF103088">
    <property type="entry name" value="OmpA-like"/>
    <property type="match status" value="1"/>
</dbReference>
<evidence type="ECO:0000256" key="2">
    <source>
        <dbReference type="ARBA" id="ARBA00023136"/>
    </source>
</evidence>
<evidence type="ECO:0000259" key="7">
    <source>
        <dbReference type="PROSITE" id="PS51123"/>
    </source>
</evidence>
<organism evidence="8 9">
    <name type="scientific">Acidipropionibacterium virtanenii</name>
    <dbReference type="NCBI Taxonomy" id="2057246"/>
    <lineage>
        <taxon>Bacteria</taxon>
        <taxon>Bacillati</taxon>
        <taxon>Actinomycetota</taxon>
        <taxon>Actinomycetes</taxon>
        <taxon>Propionibacteriales</taxon>
        <taxon>Propionibacteriaceae</taxon>
        <taxon>Acidipropionibacterium</taxon>
    </lineage>
</organism>
<evidence type="ECO:0000256" key="1">
    <source>
        <dbReference type="ARBA" id="ARBA00004442"/>
    </source>
</evidence>
<keyword evidence="3" id="KW-0998">Cell outer membrane</keyword>